<keyword evidence="3" id="KW-1185">Reference proteome</keyword>
<dbReference type="RefSeq" id="XP_025398393.1">
    <property type="nucleotide sequence ID" value="XM_025548539.1"/>
</dbReference>
<accession>A0A317VY09</accession>
<evidence type="ECO:0000313" key="3">
    <source>
        <dbReference type="Proteomes" id="UP000247233"/>
    </source>
</evidence>
<dbReference type="AlphaFoldDB" id="A0A317VY09"/>
<dbReference type="Proteomes" id="UP000247233">
    <property type="component" value="Unassembled WGS sequence"/>
</dbReference>
<evidence type="ECO:0000313" key="2">
    <source>
        <dbReference type="EMBL" id="PWY79173.1"/>
    </source>
</evidence>
<evidence type="ECO:0008006" key="4">
    <source>
        <dbReference type="Google" id="ProtNLM"/>
    </source>
</evidence>
<name>A0A317VY09_9EURO</name>
<organism evidence="2 3">
    <name type="scientific">Aspergillus heteromorphus CBS 117.55</name>
    <dbReference type="NCBI Taxonomy" id="1448321"/>
    <lineage>
        <taxon>Eukaryota</taxon>
        <taxon>Fungi</taxon>
        <taxon>Dikarya</taxon>
        <taxon>Ascomycota</taxon>
        <taxon>Pezizomycotina</taxon>
        <taxon>Eurotiomycetes</taxon>
        <taxon>Eurotiomycetidae</taxon>
        <taxon>Eurotiales</taxon>
        <taxon>Aspergillaceae</taxon>
        <taxon>Aspergillus</taxon>
        <taxon>Aspergillus subgen. Circumdati</taxon>
    </lineage>
</organism>
<proteinExistence type="predicted"/>
<keyword evidence="1" id="KW-0732">Signal</keyword>
<dbReference type="EMBL" id="MSFL01000016">
    <property type="protein sequence ID" value="PWY79173.1"/>
    <property type="molecule type" value="Genomic_DNA"/>
</dbReference>
<feature type="chain" id="PRO_5016307924" description="Secreted protein" evidence="1">
    <location>
        <begin position="28"/>
        <end position="79"/>
    </location>
</feature>
<evidence type="ECO:0000256" key="1">
    <source>
        <dbReference type="SAM" id="SignalP"/>
    </source>
</evidence>
<protein>
    <recommendedName>
        <fullName evidence="4">Secreted protein</fullName>
    </recommendedName>
</protein>
<comment type="caution">
    <text evidence="2">The sequence shown here is derived from an EMBL/GenBank/DDBJ whole genome shotgun (WGS) entry which is preliminary data.</text>
</comment>
<dbReference type="VEuPathDB" id="FungiDB:BO70DRAFT_56004"/>
<dbReference type="GeneID" id="37070776"/>
<gene>
    <name evidence="2" type="ORF">BO70DRAFT_56004</name>
</gene>
<sequence>MLRRKPIRYRLLYTRLLLLHICIQTTGSTPCLSATHHHLDSSPSSPIHHIISARTPLCPPSPRSTSHCLPGISMDTPNE</sequence>
<feature type="signal peptide" evidence="1">
    <location>
        <begin position="1"/>
        <end position="27"/>
    </location>
</feature>
<reference evidence="2 3" key="1">
    <citation type="submission" date="2016-12" db="EMBL/GenBank/DDBJ databases">
        <title>The genomes of Aspergillus section Nigri reveals drivers in fungal speciation.</title>
        <authorList>
            <consortium name="DOE Joint Genome Institute"/>
            <person name="Vesth T.C."/>
            <person name="Nybo J."/>
            <person name="Theobald S."/>
            <person name="Brandl J."/>
            <person name="Frisvad J.C."/>
            <person name="Nielsen K.F."/>
            <person name="Lyhne E.K."/>
            <person name="Kogle M.E."/>
            <person name="Kuo A."/>
            <person name="Riley R."/>
            <person name="Clum A."/>
            <person name="Nolan M."/>
            <person name="Lipzen A."/>
            <person name="Salamov A."/>
            <person name="Henrissat B."/>
            <person name="Wiebenga A."/>
            <person name="De Vries R.P."/>
            <person name="Grigoriev I.V."/>
            <person name="Mortensen U.H."/>
            <person name="Andersen M.R."/>
            <person name="Baker S.E."/>
        </authorList>
    </citation>
    <scope>NUCLEOTIDE SEQUENCE [LARGE SCALE GENOMIC DNA]</scope>
    <source>
        <strain evidence="2 3">CBS 117.55</strain>
    </source>
</reference>